<dbReference type="InterPro" id="IPR008979">
    <property type="entry name" value="Galactose-bd-like_sf"/>
</dbReference>
<dbReference type="InterPro" id="IPR005674">
    <property type="entry name" value="CocE/Ser_esterase"/>
</dbReference>
<dbReference type="InterPro" id="IPR000383">
    <property type="entry name" value="Xaa-Pro-like_dom"/>
</dbReference>
<dbReference type="SUPFAM" id="SSF53474">
    <property type="entry name" value="alpha/beta-Hydrolases"/>
    <property type="match status" value="1"/>
</dbReference>
<dbReference type="SMART" id="SM00939">
    <property type="entry name" value="PepX_C"/>
    <property type="match status" value="1"/>
</dbReference>
<dbReference type="InterPro" id="IPR050585">
    <property type="entry name" value="Xaa-Pro_dipeptidyl-ppase/CocE"/>
</dbReference>
<dbReference type="PANTHER" id="PTHR43056:SF10">
    <property type="entry name" value="COCE_NOND FAMILY, PUTATIVE (AFU_ORTHOLOGUE AFUA_7G00600)-RELATED"/>
    <property type="match status" value="1"/>
</dbReference>
<feature type="domain" description="Xaa-Pro dipeptidyl-peptidase C-terminal" evidence="2">
    <location>
        <begin position="356"/>
        <end position="614"/>
    </location>
</feature>
<sequence>MIYSNRRFDFLIMICLLLLSIACTVKPTSNIKSESSKYSKQVKKIVMRDSVQLNTEIFIPLNAKVKLPILLTRTPYGLRHNPNGLHSALNSSYKELADDKYIFVFQDIRGRYSSDGEFSMLRTPVSKDANANIDEATDTYDTIEWLLKNIDGHNGKVGILGISYGGWLTAIALTDIHPAVKAISPQASPSDMYMGDDFYHNGAFRLSPSFGYAAMMERSKENFPFDFGDEDVYDFYLNLGPLSNANKKHFFDKVPTWNNFMEHSNYDSFWKEKEVTHYLEDVSVPALNVAGWWDAEDFYGPMKIYQKLEKNDQTNINRLVVGPWRHGGWARGKGDSLWAIGFGSNTSEYYRSNIQAPWFSHHLKGDNSQNFPEAHVFITGINQWKSFKTWPPLSETNPTNFYFHTDNSITVNIPADKEGAESLSYISDPNNPVPYSKRPIKGFWQGAQAMWKVEDQRFIDNREDVLTWVTKPLEGGIEIAGEIILNLFASTTGTDADWIVKLIDVYPEDSSDLNMANYQLMIADEVMRSKFKDSFSEPKPLVPDEINHFKISLGTRAHKFKKGHRIMVKIHSTWFPLIDRNPQNFINIPTATKNDYVVATQSIFLSKSKATYIQLPVIQKEENNDE</sequence>
<dbReference type="SUPFAM" id="SSF49785">
    <property type="entry name" value="Galactose-binding domain-like"/>
    <property type="match status" value="1"/>
</dbReference>
<keyword evidence="1" id="KW-0378">Hydrolase</keyword>
<dbReference type="InterPro" id="IPR013736">
    <property type="entry name" value="Xaa-Pro_dipept_C"/>
</dbReference>
<dbReference type="Pfam" id="PF02129">
    <property type="entry name" value="Peptidase_S15"/>
    <property type="match status" value="1"/>
</dbReference>
<dbReference type="PROSITE" id="PS51257">
    <property type="entry name" value="PROKAR_LIPOPROTEIN"/>
    <property type="match status" value="1"/>
</dbReference>
<evidence type="ECO:0000313" key="3">
    <source>
        <dbReference type="EMBL" id="SVB05607.1"/>
    </source>
</evidence>
<organism evidence="3">
    <name type="scientific">marine metagenome</name>
    <dbReference type="NCBI Taxonomy" id="408172"/>
    <lineage>
        <taxon>unclassified sequences</taxon>
        <taxon>metagenomes</taxon>
        <taxon>ecological metagenomes</taxon>
    </lineage>
</organism>
<protein>
    <recommendedName>
        <fullName evidence="2">Xaa-Pro dipeptidyl-peptidase C-terminal domain-containing protein</fullName>
    </recommendedName>
</protein>
<name>A0A382AXC5_9ZZZZ</name>
<proteinExistence type="predicted"/>
<evidence type="ECO:0000256" key="1">
    <source>
        <dbReference type="ARBA" id="ARBA00022801"/>
    </source>
</evidence>
<dbReference type="Gene3D" id="3.40.50.1820">
    <property type="entry name" value="alpha/beta hydrolase"/>
    <property type="match status" value="1"/>
</dbReference>
<accession>A0A382AXC5</accession>
<dbReference type="AlphaFoldDB" id="A0A382AXC5"/>
<dbReference type="Gene3D" id="2.60.120.260">
    <property type="entry name" value="Galactose-binding domain-like"/>
    <property type="match status" value="1"/>
</dbReference>
<dbReference type="Gene3D" id="1.10.3020.10">
    <property type="entry name" value="alpha-amino acid ester hydrolase ( Helical cap domain)"/>
    <property type="match status" value="1"/>
</dbReference>
<gene>
    <name evidence="3" type="ORF">METZ01_LOCUS158461</name>
</gene>
<dbReference type="EMBL" id="UINC01027045">
    <property type="protein sequence ID" value="SVB05607.1"/>
    <property type="molecule type" value="Genomic_DNA"/>
</dbReference>
<reference evidence="3" key="1">
    <citation type="submission" date="2018-05" db="EMBL/GenBank/DDBJ databases">
        <authorList>
            <person name="Lanie J.A."/>
            <person name="Ng W.-L."/>
            <person name="Kazmierczak K.M."/>
            <person name="Andrzejewski T.M."/>
            <person name="Davidsen T.M."/>
            <person name="Wayne K.J."/>
            <person name="Tettelin H."/>
            <person name="Glass J.I."/>
            <person name="Rusch D."/>
            <person name="Podicherti R."/>
            <person name="Tsui H.-C.T."/>
            <person name="Winkler M.E."/>
        </authorList>
    </citation>
    <scope>NUCLEOTIDE SEQUENCE</scope>
</reference>
<dbReference type="NCBIfam" id="TIGR00976">
    <property type="entry name" value="CocE_NonD"/>
    <property type="match status" value="1"/>
</dbReference>
<dbReference type="Pfam" id="PF08530">
    <property type="entry name" value="PepX_C"/>
    <property type="match status" value="1"/>
</dbReference>
<evidence type="ECO:0000259" key="2">
    <source>
        <dbReference type="SMART" id="SM00939"/>
    </source>
</evidence>
<dbReference type="PANTHER" id="PTHR43056">
    <property type="entry name" value="PEPTIDASE S9 PROLYL OLIGOPEPTIDASE"/>
    <property type="match status" value="1"/>
</dbReference>
<dbReference type="InterPro" id="IPR029058">
    <property type="entry name" value="AB_hydrolase_fold"/>
</dbReference>
<dbReference type="GO" id="GO:0008239">
    <property type="term" value="F:dipeptidyl-peptidase activity"/>
    <property type="evidence" value="ECO:0007669"/>
    <property type="project" value="InterPro"/>
</dbReference>